<evidence type="ECO:0000313" key="19">
    <source>
        <dbReference type="Proteomes" id="UP000185984"/>
    </source>
</evidence>
<reference evidence="18 19" key="1">
    <citation type="submission" date="2016-11" db="EMBL/GenBank/DDBJ databases">
        <title>Draft Genome Sequences of Nine Cyanobacterial Strains from Diverse Habitats.</title>
        <authorList>
            <person name="Zhu T."/>
            <person name="Hou S."/>
            <person name="Lu X."/>
            <person name="Hess W.R."/>
        </authorList>
    </citation>
    <scope>NUCLEOTIDE SEQUENCE [LARGE SCALE GENOMIC DNA]</scope>
    <source>
        <strain evidence="18 19">5.2 s.c.1</strain>
    </source>
</reference>
<dbReference type="PROSITE" id="PS50112">
    <property type="entry name" value="PAS"/>
    <property type="match status" value="1"/>
</dbReference>
<evidence type="ECO:0000256" key="5">
    <source>
        <dbReference type="ARBA" id="ARBA00022553"/>
    </source>
</evidence>
<dbReference type="PROSITE" id="PS50839">
    <property type="entry name" value="CHASE"/>
    <property type="match status" value="1"/>
</dbReference>
<dbReference type="GO" id="GO:0005886">
    <property type="term" value="C:plasma membrane"/>
    <property type="evidence" value="ECO:0007669"/>
    <property type="project" value="UniProtKB-SubCell"/>
</dbReference>
<proteinExistence type="predicted"/>
<dbReference type="SMART" id="SM00091">
    <property type="entry name" value="PAS"/>
    <property type="match status" value="1"/>
</dbReference>
<dbReference type="CDD" id="cd00130">
    <property type="entry name" value="PAS"/>
    <property type="match status" value="1"/>
</dbReference>
<dbReference type="SUPFAM" id="SSF47384">
    <property type="entry name" value="Homodimeric domain of signal transducing histidine kinase"/>
    <property type="match status" value="1"/>
</dbReference>
<dbReference type="RefSeq" id="WP_073549201.1">
    <property type="nucleotide sequence ID" value="NZ_CAWMVK010000041.1"/>
</dbReference>
<keyword evidence="4" id="KW-1003">Cell membrane</keyword>
<dbReference type="Pfam" id="PF00512">
    <property type="entry name" value="HisKA"/>
    <property type="match status" value="1"/>
</dbReference>
<evidence type="ECO:0000256" key="8">
    <source>
        <dbReference type="ARBA" id="ARBA00022741"/>
    </source>
</evidence>
<dbReference type="OrthoDB" id="9768069at2"/>
<evidence type="ECO:0000256" key="3">
    <source>
        <dbReference type="ARBA" id="ARBA00012438"/>
    </source>
</evidence>
<dbReference type="InterPro" id="IPR003594">
    <property type="entry name" value="HATPase_dom"/>
</dbReference>
<dbReference type="GO" id="GO:0000155">
    <property type="term" value="F:phosphorelay sensor kinase activity"/>
    <property type="evidence" value="ECO:0007669"/>
    <property type="project" value="InterPro"/>
</dbReference>
<evidence type="ECO:0000259" key="16">
    <source>
        <dbReference type="PROSITE" id="PS50112"/>
    </source>
</evidence>
<gene>
    <name evidence="18" type="ORF">NIES1031_09620</name>
</gene>
<keyword evidence="11 14" id="KW-1133">Transmembrane helix</keyword>
<comment type="subcellular location">
    <subcellularLocation>
        <location evidence="2">Cell membrane</location>
    </subcellularLocation>
</comment>
<dbReference type="NCBIfam" id="TIGR00229">
    <property type="entry name" value="sensory_box"/>
    <property type="match status" value="1"/>
</dbReference>
<dbReference type="STRING" id="247279.NIES1031_09620"/>
<dbReference type="Gene3D" id="3.30.565.10">
    <property type="entry name" value="Histidine kinase-like ATPase, C-terminal domain"/>
    <property type="match status" value="1"/>
</dbReference>
<name>A0A1U7HTT6_9CHRO</name>
<keyword evidence="19" id="KW-1185">Reference proteome</keyword>
<dbReference type="SUPFAM" id="SSF55874">
    <property type="entry name" value="ATPase domain of HSP90 chaperone/DNA topoisomerase II/histidine kinase"/>
    <property type="match status" value="1"/>
</dbReference>
<dbReference type="SMART" id="SM01079">
    <property type="entry name" value="CHASE"/>
    <property type="match status" value="1"/>
</dbReference>
<keyword evidence="8" id="KW-0547">Nucleotide-binding</keyword>
<feature type="domain" description="Histidine kinase" evidence="15">
    <location>
        <begin position="500"/>
        <end position="718"/>
    </location>
</feature>
<evidence type="ECO:0000256" key="13">
    <source>
        <dbReference type="ARBA" id="ARBA00023136"/>
    </source>
</evidence>
<dbReference type="Gene3D" id="1.10.287.130">
    <property type="match status" value="1"/>
</dbReference>
<keyword evidence="5" id="KW-0597">Phosphoprotein</keyword>
<dbReference type="Proteomes" id="UP000185984">
    <property type="component" value="Unassembled WGS sequence"/>
</dbReference>
<evidence type="ECO:0000259" key="15">
    <source>
        <dbReference type="PROSITE" id="PS50109"/>
    </source>
</evidence>
<dbReference type="InterPro" id="IPR004358">
    <property type="entry name" value="Sig_transdc_His_kin-like_C"/>
</dbReference>
<feature type="transmembrane region" description="Helical" evidence="14">
    <location>
        <begin position="313"/>
        <end position="331"/>
    </location>
</feature>
<dbReference type="EMBL" id="MRCC01000007">
    <property type="protein sequence ID" value="OKH26979.1"/>
    <property type="molecule type" value="Genomic_DNA"/>
</dbReference>
<feature type="domain" description="CHASE" evidence="17">
    <location>
        <begin position="79"/>
        <end position="298"/>
    </location>
</feature>
<organism evidence="18 19">
    <name type="scientific">Chroogloeocystis siderophila 5.2 s.c.1</name>
    <dbReference type="NCBI Taxonomy" id="247279"/>
    <lineage>
        <taxon>Bacteria</taxon>
        <taxon>Bacillati</taxon>
        <taxon>Cyanobacteriota</taxon>
        <taxon>Cyanophyceae</taxon>
        <taxon>Oscillatoriophycideae</taxon>
        <taxon>Chroococcales</taxon>
        <taxon>Chroococcaceae</taxon>
        <taxon>Chroogloeocystis</taxon>
    </lineage>
</organism>
<evidence type="ECO:0000256" key="12">
    <source>
        <dbReference type="ARBA" id="ARBA00023012"/>
    </source>
</evidence>
<accession>A0A1U7HTT6</accession>
<dbReference type="GO" id="GO:0005524">
    <property type="term" value="F:ATP binding"/>
    <property type="evidence" value="ECO:0007669"/>
    <property type="project" value="UniProtKB-KW"/>
</dbReference>
<evidence type="ECO:0000256" key="9">
    <source>
        <dbReference type="ARBA" id="ARBA00022777"/>
    </source>
</evidence>
<feature type="transmembrane region" description="Helical" evidence="14">
    <location>
        <begin position="16"/>
        <end position="36"/>
    </location>
</feature>
<keyword evidence="7 14" id="KW-0812">Transmembrane</keyword>
<dbReference type="InterPro" id="IPR000014">
    <property type="entry name" value="PAS"/>
</dbReference>
<dbReference type="PRINTS" id="PR00344">
    <property type="entry name" value="BCTRLSENSOR"/>
</dbReference>
<evidence type="ECO:0000256" key="11">
    <source>
        <dbReference type="ARBA" id="ARBA00022989"/>
    </source>
</evidence>
<dbReference type="FunFam" id="3.30.565.10:FF:000023">
    <property type="entry name" value="PAS domain-containing sensor histidine kinase"/>
    <property type="match status" value="1"/>
</dbReference>
<protein>
    <recommendedName>
        <fullName evidence="3">histidine kinase</fullName>
        <ecNumber evidence="3">2.7.13.3</ecNumber>
    </recommendedName>
</protein>
<dbReference type="InterPro" id="IPR036890">
    <property type="entry name" value="HATPase_C_sf"/>
</dbReference>
<dbReference type="PANTHER" id="PTHR43547">
    <property type="entry name" value="TWO-COMPONENT HISTIDINE KINASE"/>
    <property type="match status" value="1"/>
</dbReference>
<dbReference type="SMART" id="SM00387">
    <property type="entry name" value="HATPase_c"/>
    <property type="match status" value="1"/>
</dbReference>
<dbReference type="InterPro" id="IPR005467">
    <property type="entry name" value="His_kinase_dom"/>
</dbReference>
<evidence type="ECO:0000256" key="6">
    <source>
        <dbReference type="ARBA" id="ARBA00022679"/>
    </source>
</evidence>
<keyword evidence="12" id="KW-0902">Two-component regulatory system</keyword>
<dbReference type="Gene3D" id="3.30.450.20">
    <property type="entry name" value="PAS domain"/>
    <property type="match status" value="1"/>
</dbReference>
<dbReference type="Pfam" id="PF03924">
    <property type="entry name" value="CHASE"/>
    <property type="match status" value="1"/>
</dbReference>
<evidence type="ECO:0000256" key="14">
    <source>
        <dbReference type="SAM" id="Phobius"/>
    </source>
</evidence>
<dbReference type="AlphaFoldDB" id="A0A1U7HTT6"/>
<keyword evidence="10" id="KW-0067">ATP-binding</keyword>
<comment type="catalytic activity">
    <reaction evidence="1">
        <text>ATP + protein L-histidine = ADP + protein N-phospho-L-histidine.</text>
        <dbReference type="EC" id="2.7.13.3"/>
    </reaction>
</comment>
<keyword evidence="13 14" id="KW-0472">Membrane</keyword>
<keyword evidence="9" id="KW-0418">Kinase</keyword>
<dbReference type="PANTHER" id="PTHR43547:SF2">
    <property type="entry name" value="HYBRID SIGNAL TRANSDUCTION HISTIDINE KINASE C"/>
    <property type="match status" value="1"/>
</dbReference>
<dbReference type="Pfam" id="PF13426">
    <property type="entry name" value="PAS_9"/>
    <property type="match status" value="1"/>
</dbReference>
<evidence type="ECO:0000256" key="7">
    <source>
        <dbReference type="ARBA" id="ARBA00022692"/>
    </source>
</evidence>
<dbReference type="Gene3D" id="3.30.450.350">
    <property type="entry name" value="CHASE domain"/>
    <property type="match status" value="1"/>
</dbReference>
<dbReference type="SUPFAM" id="SSF55785">
    <property type="entry name" value="PYP-like sensor domain (PAS domain)"/>
    <property type="match status" value="1"/>
</dbReference>
<comment type="caution">
    <text evidence="18">The sequence shown here is derived from an EMBL/GenBank/DDBJ whole genome shotgun (WGS) entry which is preliminary data.</text>
</comment>
<dbReference type="EC" id="2.7.13.3" evidence="3"/>
<dbReference type="InterPro" id="IPR042240">
    <property type="entry name" value="CHASE_sf"/>
</dbReference>
<dbReference type="InterPro" id="IPR003661">
    <property type="entry name" value="HisK_dim/P_dom"/>
</dbReference>
<feature type="domain" description="PAS" evidence="16">
    <location>
        <begin position="359"/>
        <end position="429"/>
    </location>
</feature>
<evidence type="ECO:0000259" key="17">
    <source>
        <dbReference type="PROSITE" id="PS50839"/>
    </source>
</evidence>
<evidence type="ECO:0000256" key="4">
    <source>
        <dbReference type="ARBA" id="ARBA00022475"/>
    </source>
</evidence>
<evidence type="ECO:0000313" key="18">
    <source>
        <dbReference type="EMBL" id="OKH26979.1"/>
    </source>
</evidence>
<evidence type="ECO:0000256" key="10">
    <source>
        <dbReference type="ARBA" id="ARBA00022840"/>
    </source>
</evidence>
<dbReference type="SMART" id="SM00388">
    <property type="entry name" value="HisKA"/>
    <property type="match status" value="1"/>
</dbReference>
<dbReference type="InterPro" id="IPR006189">
    <property type="entry name" value="CHASE_dom"/>
</dbReference>
<keyword evidence="6" id="KW-0808">Transferase</keyword>
<dbReference type="PROSITE" id="PS50109">
    <property type="entry name" value="HIS_KIN"/>
    <property type="match status" value="1"/>
</dbReference>
<dbReference type="Pfam" id="PF02518">
    <property type="entry name" value="HATPase_c"/>
    <property type="match status" value="1"/>
</dbReference>
<evidence type="ECO:0000256" key="2">
    <source>
        <dbReference type="ARBA" id="ARBA00004236"/>
    </source>
</evidence>
<dbReference type="CDD" id="cd16922">
    <property type="entry name" value="HATPase_EvgS-ArcB-TorS-like"/>
    <property type="match status" value="1"/>
</dbReference>
<evidence type="ECO:0000256" key="1">
    <source>
        <dbReference type="ARBA" id="ARBA00000085"/>
    </source>
</evidence>
<dbReference type="InterPro" id="IPR036097">
    <property type="entry name" value="HisK_dim/P_sf"/>
</dbReference>
<dbReference type="CDD" id="cd00082">
    <property type="entry name" value="HisKA"/>
    <property type="match status" value="1"/>
</dbReference>
<dbReference type="InterPro" id="IPR035965">
    <property type="entry name" value="PAS-like_dom_sf"/>
</dbReference>
<sequence>MEPHLSSKLHQLRRPWIPYFVLVVTLLLTGIATYYVSLTARTKDQLRFNNAVERTKDDIQNRLDTYISLLRSGSGLFAASDSVTRADFQAYVEQLELRDRYPGIQGIGFSVKVTSAQKDALITELRQQGIQLTIRPEYERSEYHSIIYLEPLDRRNQAAIGFDMFTEKVRRAAMERARDTGSAAASGKVTLIQEIDSHKQAGFLIYFPVYRNNLSTKTVQKRQAALLGFIYSPFRADDLLNDIVSEKQYSYVDFTVYDGTEITPENLLHRSHQENENYQPSLTTTTQINIAGRTWSLVFTTRPEFASASEAGLAPYIFFGGVAISLVLFGLTRSQARAKTVAQSAVAQMYKSQAALRTSESRFRCLIEADIIGIITADLDGKILEANDAFLRMVGYEQNDLKAGLRWDHLTPAEHQHLDQLASQEIRTSGACRLFEKEYIRKDGQRIPVLLGGAIIEGSQDTCIAFVLDLTDRKELEVALRRQAKELAEANRLKDDFLAIVSHELRTPLNAMLGWVQLLRSRQLDEAKKAKALEVIERNAKIQTQLIEDLLDTSRLMRGQLHLQMRSIDILGVIEAAINTVQPTAAAKKIQIKTTTSEEIGLVWGDSDRLQQIVWNLLSNAVKFTPEGGEVEVKLNCIDRYVEIQVSDTGIGISPEFLPYVFDRFRQAESATTRSSSGLGLGLAIVRQLVELHGGTVDAKSVGFGHGATFIVKLPLWNRFQNVVTEDLISRHRTRSPKRIIR</sequence>